<dbReference type="Gene3D" id="3.30.1490.480">
    <property type="entry name" value="Endolytic murein transglycosylase"/>
    <property type="match status" value="2"/>
</dbReference>
<name>A0A8J3BDC8_9BACI</name>
<dbReference type="GO" id="GO:0009252">
    <property type="term" value="P:peptidoglycan biosynthetic process"/>
    <property type="evidence" value="ECO:0007669"/>
    <property type="project" value="UniProtKB-UniRule"/>
</dbReference>
<evidence type="ECO:0000256" key="4">
    <source>
        <dbReference type="ARBA" id="ARBA00023136"/>
    </source>
</evidence>
<dbReference type="GO" id="GO:0071555">
    <property type="term" value="P:cell wall organization"/>
    <property type="evidence" value="ECO:0007669"/>
    <property type="project" value="UniProtKB-KW"/>
</dbReference>
<comment type="caution">
    <text evidence="9">The sequence shown here is derived from an EMBL/GenBank/DDBJ whole genome shotgun (WGS) entry which is preliminary data.</text>
</comment>
<dbReference type="NCBIfam" id="TIGR00247">
    <property type="entry name" value="endolytic transglycosylase MltG"/>
    <property type="match status" value="1"/>
</dbReference>
<reference evidence="9" key="2">
    <citation type="submission" date="2020-09" db="EMBL/GenBank/DDBJ databases">
        <authorList>
            <person name="Sun Q."/>
            <person name="Ohkuma M."/>
        </authorList>
    </citation>
    <scope>NUCLEOTIDE SEQUENCE</scope>
    <source>
        <strain evidence="9">JCM 14719</strain>
    </source>
</reference>
<evidence type="ECO:0000256" key="6">
    <source>
        <dbReference type="ARBA" id="ARBA00023316"/>
    </source>
</evidence>
<comment type="catalytic activity">
    <reaction evidence="7">
        <text>a peptidoglycan chain = a peptidoglycan chain with N-acetyl-1,6-anhydromuramyl-[peptide] at the reducing end + a peptidoglycan chain with N-acetylglucosamine at the non-reducing end.</text>
        <dbReference type="EC" id="4.2.2.29"/>
    </reaction>
</comment>
<evidence type="ECO:0000256" key="1">
    <source>
        <dbReference type="ARBA" id="ARBA00022475"/>
    </source>
</evidence>
<sequence>MMRRYRAWLSAAALAVLLAVGAWAALEYPQNPAKRITIDPGWSTARIAEHLEAEGLVRDAAYFRWRAAGQSLKAGTYDIPANISVGELVALLAEGRTVRDWVTVTIPEGWTLEQMADRVAELGIADRAAFFQALAVAKPPAGVEGKLPPGNRRLEGYLYPDTYRLQKGDGANELIALMRRRFDEVAKELAIPPQRLHEVVTIASMVEREAKRPEERRRIAGVIYNRLKKGMKLQIDATVQYALGKHKERLLYEDLKVDSPYNTYRYPGLPPGPIAAPGRGALEAALHPERHDFYYYVARPDGSHVFSKTYEEHLRRIREIRRAAGSS</sequence>
<keyword evidence="6 7" id="KW-0961">Cell wall biogenesis/degradation</keyword>
<organism evidence="9 10">
    <name type="scientific">Calditerricola satsumensis</name>
    <dbReference type="NCBI Taxonomy" id="373054"/>
    <lineage>
        <taxon>Bacteria</taxon>
        <taxon>Bacillati</taxon>
        <taxon>Bacillota</taxon>
        <taxon>Bacilli</taxon>
        <taxon>Bacillales</taxon>
        <taxon>Bacillaceae</taxon>
        <taxon>Calditerricola</taxon>
    </lineage>
</organism>
<dbReference type="Pfam" id="PF02618">
    <property type="entry name" value="YceG"/>
    <property type="match status" value="1"/>
</dbReference>
<evidence type="ECO:0000313" key="10">
    <source>
        <dbReference type="Proteomes" id="UP000637720"/>
    </source>
</evidence>
<dbReference type="GO" id="GO:0008932">
    <property type="term" value="F:lytic endotransglycosylase activity"/>
    <property type="evidence" value="ECO:0007669"/>
    <property type="project" value="UniProtKB-UniRule"/>
</dbReference>
<feature type="site" description="Important for catalytic activity" evidence="7">
    <location>
        <position position="209"/>
    </location>
</feature>
<evidence type="ECO:0000256" key="2">
    <source>
        <dbReference type="ARBA" id="ARBA00022692"/>
    </source>
</evidence>
<reference evidence="9" key="1">
    <citation type="journal article" date="2014" name="Int. J. Syst. Evol. Microbiol.">
        <title>Complete genome sequence of Corynebacterium casei LMG S-19264T (=DSM 44701T), isolated from a smear-ripened cheese.</title>
        <authorList>
            <consortium name="US DOE Joint Genome Institute (JGI-PGF)"/>
            <person name="Walter F."/>
            <person name="Albersmeier A."/>
            <person name="Kalinowski J."/>
            <person name="Ruckert C."/>
        </authorList>
    </citation>
    <scope>NUCLEOTIDE SEQUENCE</scope>
    <source>
        <strain evidence="9">JCM 14719</strain>
    </source>
</reference>
<dbReference type="RefSeq" id="WP_188817861.1">
    <property type="nucleotide sequence ID" value="NZ_BMOF01000048.1"/>
</dbReference>
<evidence type="ECO:0000256" key="5">
    <source>
        <dbReference type="ARBA" id="ARBA00023239"/>
    </source>
</evidence>
<keyword evidence="10" id="KW-1185">Reference proteome</keyword>
<keyword evidence="5 7" id="KW-0456">Lyase</keyword>
<dbReference type="Proteomes" id="UP000637720">
    <property type="component" value="Unassembled WGS sequence"/>
</dbReference>
<dbReference type="PANTHER" id="PTHR30518">
    <property type="entry name" value="ENDOLYTIC MUREIN TRANSGLYCOSYLASE"/>
    <property type="match status" value="1"/>
</dbReference>
<dbReference type="HAMAP" id="MF_02065">
    <property type="entry name" value="MltG"/>
    <property type="match status" value="1"/>
</dbReference>
<dbReference type="CDD" id="cd08010">
    <property type="entry name" value="MltG_like"/>
    <property type="match status" value="1"/>
</dbReference>
<keyword evidence="3 7" id="KW-1133">Transmembrane helix</keyword>
<dbReference type="PANTHER" id="PTHR30518:SF2">
    <property type="entry name" value="ENDOLYTIC MUREIN TRANSGLYCOSYLASE"/>
    <property type="match status" value="1"/>
</dbReference>
<dbReference type="GO" id="GO:0005886">
    <property type="term" value="C:plasma membrane"/>
    <property type="evidence" value="ECO:0007669"/>
    <property type="project" value="UniProtKB-UniRule"/>
</dbReference>
<feature type="chain" id="PRO_5035225964" description="Endolytic murein transglycosylase" evidence="8">
    <location>
        <begin position="25"/>
        <end position="327"/>
    </location>
</feature>
<dbReference type="Gene3D" id="3.30.160.60">
    <property type="entry name" value="Classic Zinc Finger"/>
    <property type="match status" value="1"/>
</dbReference>
<accession>A0A8J3BDC8</accession>
<comment type="similarity">
    <text evidence="7">Belongs to the transglycosylase MltG family.</text>
</comment>
<dbReference type="EMBL" id="BMOF01000048">
    <property type="protein sequence ID" value="GGK05711.1"/>
    <property type="molecule type" value="Genomic_DNA"/>
</dbReference>
<dbReference type="EC" id="4.2.2.29" evidence="7"/>
<keyword evidence="8" id="KW-0732">Signal</keyword>
<gene>
    <name evidence="7" type="primary">mltG</name>
    <name evidence="9" type="ORF">GCM10007043_19650</name>
</gene>
<dbReference type="InterPro" id="IPR003770">
    <property type="entry name" value="MLTG-like"/>
</dbReference>
<protein>
    <recommendedName>
        <fullName evidence="7">Endolytic murein transglycosylase</fullName>
        <ecNumber evidence="7">4.2.2.29</ecNumber>
    </recommendedName>
    <alternativeName>
        <fullName evidence="7">Peptidoglycan lytic transglycosylase</fullName>
    </alternativeName>
    <alternativeName>
        <fullName evidence="7">Peptidoglycan polymerization terminase</fullName>
    </alternativeName>
</protein>
<comment type="function">
    <text evidence="7">Functions as a peptidoglycan terminase that cleaves nascent peptidoglycan strands endolytically to terminate their elongation.</text>
</comment>
<dbReference type="AlphaFoldDB" id="A0A8J3BDC8"/>
<keyword evidence="2 7" id="KW-0812">Transmembrane</keyword>
<evidence type="ECO:0000313" key="9">
    <source>
        <dbReference type="EMBL" id="GGK05711.1"/>
    </source>
</evidence>
<feature type="signal peptide" evidence="8">
    <location>
        <begin position="1"/>
        <end position="24"/>
    </location>
</feature>
<proteinExistence type="inferred from homology"/>
<evidence type="ECO:0000256" key="7">
    <source>
        <dbReference type="HAMAP-Rule" id="MF_02065"/>
    </source>
</evidence>
<evidence type="ECO:0000256" key="8">
    <source>
        <dbReference type="SAM" id="SignalP"/>
    </source>
</evidence>
<evidence type="ECO:0000256" key="3">
    <source>
        <dbReference type="ARBA" id="ARBA00022989"/>
    </source>
</evidence>
<keyword evidence="1 7" id="KW-1003">Cell membrane</keyword>
<keyword evidence="4 7" id="KW-0472">Membrane</keyword>